<feature type="domain" description="Nucleoside diphosphate kinase-like" evidence="4">
    <location>
        <begin position="76"/>
        <end position="201"/>
    </location>
</feature>
<feature type="compositionally biased region" description="Basic and acidic residues" evidence="3">
    <location>
        <begin position="17"/>
        <end position="34"/>
    </location>
</feature>
<evidence type="ECO:0000256" key="2">
    <source>
        <dbReference type="PROSITE-ProRule" id="PRU00706"/>
    </source>
</evidence>
<feature type="compositionally biased region" description="Polar residues" evidence="3">
    <location>
        <begin position="1"/>
        <end position="13"/>
    </location>
</feature>
<proteinExistence type="inferred from homology"/>
<gene>
    <name evidence="5" type="ORF">LRAMOSA04759</name>
</gene>
<evidence type="ECO:0000256" key="3">
    <source>
        <dbReference type="SAM" id="MobiDB-lite"/>
    </source>
</evidence>
<name>A0A077WZ58_9FUNG</name>
<evidence type="ECO:0000256" key="1">
    <source>
        <dbReference type="ARBA" id="ARBA00017632"/>
    </source>
</evidence>
<dbReference type="SUPFAM" id="SSF54919">
    <property type="entry name" value="Nucleoside diphosphate kinase, NDK"/>
    <property type="match status" value="1"/>
</dbReference>
<dbReference type="OrthoDB" id="2162449at2759"/>
<dbReference type="PROSITE" id="PS51374">
    <property type="entry name" value="NDPK_LIKE"/>
    <property type="match status" value="1"/>
</dbReference>
<dbReference type="Pfam" id="PF00334">
    <property type="entry name" value="NDK"/>
    <property type="match status" value="1"/>
</dbReference>
<comment type="similarity">
    <text evidence="2">Belongs to the NDK family.</text>
</comment>
<dbReference type="AlphaFoldDB" id="A0A077WZ58"/>
<dbReference type="InterPro" id="IPR036850">
    <property type="entry name" value="NDK-like_dom_sf"/>
</dbReference>
<accession>A0A077WZ58</accession>
<evidence type="ECO:0000313" key="5">
    <source>
        <dbReference type="EMBL" id="CDS12565.1"/>
    </source>
</evidence>
<dbReference type="InterPro" id="IPR034907">
    <property type="entry name" value="NDK-like_dom"/>
</dbReference>
<protein>
    <recommendedName>
        <fullName evidence="1">Nucleoside diphosphate kinase</fullName>
    </recommendedName>
</protein>
<feature type="region of interest" description="Disordered" evidence="3">
    <location>
        <begin position="1"/>
        <end position="55"/>
    </location>
</feature>
<sequence>MTLNDSTVDSAEANNLGDKKTTGADDMNDTRNDDQQAIVMKQEENQRSSSAADIENKVLTASLETDDNKHQEESEHGRIVVIIKSDALGQKGDIVRKVESEGFLIAQQREIQLTTCQVSTLFKEESNQMIGSMLKEPILAMVLQKNDADVFQDWQRLMDHGNMSTLDENKILYQNVTYSSQSAEQANKDIELLFHDSSVTQHENNADDSIIEQQHDNTHQSQQSLSDDVGKGIDKAGINTVSPSTECITTCNDADQVSKEKEDASAGLNTDKLQPVQSTADDVVIQHDSKREKSAESVGDKDDQHSMTDNLNESKAAASQVPKDTVTRPSSITEQPKSKQQPLSNVDSNINIAHKRAKMPQKDILR</sequence>
<evidence type="ECO:0000259" key="4">
    <source>
        <dbReference type="SMART" id="SM00562"/>
    </source>
</evidence>
<feature type="region of interest" description="Disordered" evidence="3">
    <location>
        <begin position="259"/>
        <end position="366"/>
    </location>
</feature>
<feature type="compositionally biased region" description="Basic and acidic residues" evidence="3">
    <location>
        <begin position="284"/>
        <end position="306"/>
    </location>
</feature>
<dbReference type="EMBL" id="LK023357">
    <property type="protein sequence ID" value="CDS12565.1"/>
    <property type="molecule type" value="Genomic_DNA"/>
</dbReference>
<dbReference type="SMART" id="SM00562">
    <property type="entry name" value="NDK"/>
    <property type="match status" value="1"/>
</dbReference>
<organism evidence="5">
    <name type="scientific">Lichtheimia ramosa</name>
    <dbReference type="NCBI Taxonomy" id="688394"/>
    <lineage>
        <taxon>Eukaryota</taxon>
        <taxon>Fungi</taxon>
        <taxon>Fungi incertae sedis</taxon>
        <taxon>Mucoromycota</taxon>
        <taxon>Mucoromycotina</taxon>
        <taxon>Mucoromycetes</taxon>
        <taxon>Mucorales</taxon>
        <taxon>Lichtheimiaceae</taxon>
        <taxon>Lichtheimia</taxon>
    </lineage>
</organism>
<dbReference type="Gene3D" id="3.30.70.141">
    <property type="entry name" value="Nucleoside diphosphate kinase-like domain"/>
    <property type="match status" value="1"/>
</dbReference>
<feature type="compositionally biased region" description="Polar residues" evidence="3">
    <location>
        <begin position="327"/>
        <end position="351"/>
    </location>
</feature>
<reference evidence="5" key="1">
    <citation type="journal article" date="2014" name="Genome Announc.">
        <title>De novo whole-genome sequence and genome annotation of Lichtheimia ramosa.</title>
        <authorList>
            <person name="Linde J."/>
            <person name="Schwartze V."/>
            <person name="Binder U."/>
            <person name="Lass-Florl C."/>
            <person name="Voigt K."/>
            <person name="Horn F."/>
        </authorList>
    </citation>
    <scope>NUCLEOTIDE SEQUENCE</scope>
    <source>
        <strain evidence="5">JMRC FSU:6197</strain>
    </source>
</reference>
<comment type="caution">
    <text evidence="2">Lacks conserved residue(s) required for the propagation of feature annotation.</text>
</comment>
<feature type="compositionally biased region" description="Polar residues" evidence="3">
    <location>
        <begin position="267"/>
        <end position="280"/>
    </location>
</feature>
<feature type="region of interest" description="Disordered" evidence="3">
    <location>
        <begin position="215"/>
        <end position="246"/>
    </location>
</feature>